<comment type="caution">
    <text evidence="2">The sequence shown here is derived from an EMBL/GenBank/DDBJ whole genome shotgun (WGS) entry which is preliminary data.</text>
</comment>
<proteinExistence type="predicted"/>
<evidence type="ECO:0000256" key="1">
    <source>
        <dbReference type="SAM" id="MobiDB-lite"/>
    </source>
</evidence>
<evidence type="ECO:0000313" key="2">
    <source>
        <dbReference type="EMBL" id="VEL31988.1"/>
    </source>
</evidence>
<accession>A0A448XA09</accession>
<name>A0A448XA09_9PLAT</name>
<reference evidence="2" key="1">
    <citation type="submission" date="2018-11" db="EMBL/GenBank/DDBJ databases">
        <authorList>
            <consortium name="Pathogen Informatics"/>
        </authorList>
    </citation>
    <scope>NUCLEOTIDE SEQUENCE</scope>
</reference>
<protein>
    <submittedName>
        <fullName evidence="2">Uncharacterized protein</fullName>
    </submittedName>
</protein>
<sequence>MPRLRGDNQSTTTKDAYPPKLWSPVQISELKDIPFKSQRYSGRGQHHQQRYLTNYEQLEAKGQNMRGVQTKQVALQPRFLTPKQICHQQPSEDCDNGNLRVQGNSGTESKTSSIFPAYINSNLTSAATNTMNADSSNISESFSSSSSSSHITSASSSPCMDALFVGLKDSLAASSQANLLHYAFYLPGNEATSNSSSLLRRNQSYCNYTDFQNKANNASAMESLSLSSPPSAQFSTRIGQPTSACECHSDEKKRLLSTNEPKETAMDFCTNASQMVPLMCLNNQAPITPRTFIHSALIA</sequence>
<feature type="region of interest" description="Disordered" evidence="1">
    <location>
        <begin position="1"/>
        <end position="21"/>
    </location>
</feature>
<organism evidence="2 3">
    <name type="scientific">Protopolystoma xenopodis</name>
    <dbReference type="NCBI Taxonomy" id="117903"/>
    <lineage>
        <taxon>Eukaryota</taxon>
        <taxon>Metazoa</taxon>
        <taxon>Spiralia</taxon>
        <taxon>Lophotrochozoa</taxon>
        <taxon>Platyhelminthes</taxon>
        <taxon>Monogenea</taxon>
        <taxon>Polyopisthocotylea</taxon>
        <taxon>Polystomatidea</taxon>
        <taxon>Polystomatidae</taxon>
        <taxon>Protopolystoma</taxon>
    </lineage>
</organism>
<dbReference type="Proteomes" id="UP000784294">
    <property type="component" value="Unassembled WGS sequence"/>
</dbReference>
<keyword evidence="3" id="KW-1185">Reference proteome</keyword>
<dbReference type="AlphaFoldDB" id="A0A448XA09"/>
<evidence type="ECO:0000313" key="3">
    <source>
        <dbReference type="Proteomes" id="UP000784294"/>
    </source>
</evidence>
<gene>
    <name evidence="2" type="ORF">PXEA_LOCUS25428</name>
</gene>
<dbReference type="EMBL" id="CAAALY010128910">
    <property type="protein sequence ID" value="VEL31988.1"/>
    <property type="molecule type" value="Genomic_DNA"/>
</dbReference>